<dbReference type="Pfam" id="PF23847">
    <property type="entry name" value="DUF7211"/>
    <property type="match status" value="1"/>
</dbReference>
<reference evidence="2" key="1">
    <citation type="journal article" date="2021" name="Proc. Natl. Acad. Sci. U.S.A.">
        <title>A Catalog of Tens of Thousands of Viruses from Human Metagenomes Reveals Hidden Associations with Chronic Diseases.</title>
        <authorList>
            <person name="Tisza M.J."/>
            <person name="Buck C.B."/>
        </authorList>
    </citation>
    <scope>NUCLEOTIDE SEQUENCE</scope>
    <source>
        <strain evidence="2">CtLOE2</strain>
    </source>
</reference>
<organism evidence="2">
    <name type="scientific">Siphoviridae sp. ctLOE2</name>
    <dbReference type="NCBI Taxonomy" id="2825454"/>
    <lineage>
        <taxon>Viruses</taxon>
        <taxon>Duplodnaviria</taxon>
        <taxon>Heunggongvirae</taxon>
        <taxon>Uroviricota</taxon>
        <taxon>Caudoviricetes</taxon>
    </lineage>
</organism>
<dbReference type="InterPro" id="IPR055635">
    <property type="entry name" value="DUF7211"/>
</dbReference>
<protein>
    <submittedName>
        <fullName evidence="2">Uncharacterized protein</fullName>
    </submittedName>
</protein>
<accession>A0A8S5PH13</accession>
<evidence type="ECO:0000313" key="2">
    <source>
        <dbReference type="EMBL" id="DAE05476.1"/>
    </source>
</evidence>
<proteinExistence type="predicted"/>
<evidence type="ECO:0000256" key="1">
    <source>
        <dbReference type="SAM" id="MobiDB-lite"/>
    </source>
</evidence>
<feature type="compositionally biased region" description="Basic and acidic residues" evidence="1">
    <location>
        <begin position="142"/>
        <end position="153"/>
    </location>
</feature>
<name>A0A8S5PH13_9CAUD</name>
<sequence length="173" mass="19757">MKLIDENGTLQHVDNSSDVIEHYGKKGMKWGVKKAIDYAKAYGRAAYNNARHPIHSTRASMEALVKSPVGSNLATKRSLDYRNKRVSELVKAKAAMKDSKRKYKKERKAIDEKYSRREDKIGNMKGSNSKIARLENENAAAHLKERGRLDANYKKNSPKNRYANVKKNGRTKY</sequence>
<feature type="region of interest" description="Disordered" evidence="1">
    <location>
        <begin position="142"/>
        <end position="173"/>
    </location>
</feature>
<dbReference type="EMBL" id="BK015411">
    <property type="protein sequence ID" value="DAE05476.1"/>
    <property type="molecule type" value="Genomic_DNA"/>
</dbReference>